<keyword evidence="5" id="KW-1185">Reference proteome</keyword>
<dbReference type="STRING" id="1276258.SAPIS_v1c03170"/>
<evidence type="ECO:0000256" key="2">
    <source>
        <dbReference type="ARBA" id="ARBA00023002"/>
    </source>
</evidence>
<dbReference type="eggNOG" id="COG4221">
    <property type="taxonomic scope" value="Bacteria"/>
</dbReference>
<evidence type="ECO:0000256" key="1">
    <source>
        <dbReference type="ARBA" id="ARBA00006484"/>
    </source>
</evidence>
<dbReference type="Proteomes" id="UP000018550">
    <property type="component" value="Chromosome"/>
</dbReference>
<dbReference type="SUPFAM" id="SSF51735">
    <property type="entry name" value="NAD(P)-binding Rossmann-fold domains"/>
    <property type="match status" value="1"/>
</dbReference>
<dbReference type="RefSeq" id="WP_023789097.1">
    <property type="nucleotide sequence ID" value="NC_022998.1"/>
</dbReference>
<comment type="similarity">
    <text evidence="1 3">Belongs to the short-chain dehydrogenases/reductases (SDR) family.</text>
</comment>
<dbReference type="AlphaFoldDB" id="V5RI73"/>
<dbReference type="InterPro" id="IPR020904">
    <property type="entry name" value="Sc_DH/Rdtase_CS"/>
</dbReference>
<dbReference type="EMBL" id="CP006682">
    <property type="protein sequence ID" value="AHB36163.1"/>
    <property type="molecule type" value="Genomic_DNA"/>
</dbReference>
<dbReference type="HOGENOM" id="CLU_010194_2_10_14"/>
<dbReference type="GO" id="GO:0016616">
    <property type="term" value="F:oxidoreductase activity, acting on the CH-OH group of donors, NAD or NADP as acceptor"/>
    <property type="evidence" value="ECO:0007669"/>
    <property type="project" value="UniProtKB-ARBA"/>
</dbReference>
<dbReference type="FunFam" id="3.40.50.720:FF:000047">
    <property type="entry name" value="NADP-dependent L-serine/L-allo-threonine dehydrogenase"/>
    <property type="match status" value="1"/>
</dbReference>
<proteinExistence type="inferred from homology"/>
<dbReference type="InterPro" id="IPR036291">
    <property type="entry name" value="NAD(P)-bd_dom_sf"/>
</dbReference>
<sequence>MKKLVVITGASSGIGKELALCFSKKGYPLLLLARRLEPLTELNLPNTICKSVDVQDLKAFESAVRFAENTYGKTDLLINNAGIMPLGKIFDMNIEQQYQMVDINVKGVLNGMHIVINDMKERLTGTIINISSVAGRWTSENRAIYNGTKFAVHAISEQARKELAPYNVRVTTIAPALVDTNLISNTVNKDSIETYNKWKSKLDGGLKPSVVADMILYTYELPQSVAVRELVISSTKQPV</sequence>
<keyword evidence="2" id="KW-0560">Oxidoreductase</keyword>
<dbReference type="PANTHER" id="PTHR43115">
    <property type="entry name" value="DEHYDROGENASE/REDUCTASE SDR FAMILY MEMBER 11"/>
    <property type="match status" value="1"/>
</dbReference>
<evidence type="ECO:0000313" key="4">
    <source>
        <dbReference type="EMBL" id="AHB36163.1"/>
    </source>
</evidence>
<dbReference type="PATRIC" id="fig|1276258.3.peg.313"/>
<name>V5RI73_SPIAP</name>
<dbReference type="PRINTS" id="PR00080">
    <property type="entry name" value="SDRFAMILY"/>
</dbReference>
<protein>
    <submittedName>
        <fullName evidence="4">Oxidoreductase</fullName>
    </submittedName>
</protein>
<dbReference type="InterPro" id="IPR002347">
    <property type="entry name" value="SDR_fam"/>
</dbReference>
<dbReference type="PANTHER" id="PTHR43115:SF4">
    <property type="entry name" value="DEHYDROGENASE_REDUCTASE SDR FAMILY MEMBER 11"/>
    <property type="match status" value="1"/>
</dbReference>
<reference evidence="4 5" key="1">
    <citation type="journal article" date="2014" name="Genome Announc.">
        <title>Complete Genome Sequence of Spiroplasma apis B31T (ATCC 33834), a Bacterium Associated with May Disease of Honeybees (Apis mellifera).</title>
        <authorList>
            <person name="Ku C."/>
            <person name="Lo W.S."/>
            <person name="Chen L.L."/>
            <person name="Kuo C.H."/>
        </authorList>
    </citation>
    <scope>NUCLEOTIDE SEQUENCE [LARGE SCALE GENOMIC DNA]</scope>
    <source>
        <strain evidence="4">B31</strain>
    </source>
</reference>
<dbReference type="PROSITE" id="PS00061">
    <property type="entry name" value="ADH_SHORT"/>
    <property type="match status" value="1"/>
</dbReference>
<organism evidence="4 5">
    <name type="scientific">Spiroplasma apis B31</name>
    <dbReference type="NCBI Taxonomy" id="1276258"/>
    <lineage>
        <taxon>Bacteria</taxon>
        <taxon>Bacillati</taxon>
        <taxon>Mycoplasmatota</taxon>
        <taxon>Mollicutes</taxon>
        <taxon>Entomoplasmatales</taxon>
        <taxon>Spiroplasmataceae</taxon>
        <taxon>Spiroplasma</taxon>
    </lineage>
</organism>
<evidence type="ECO:0000256" key="3">
    <source>
        <dbReference type="RuleBase" id="RU000363"/>
    </source>
</evidence>
<dbReference type="OrthoDB" id="9775296at2"/>
<dbReference type="Gene3D" id="3.40.50.720">
    <property type="entry name" value="NAD(P)-binding Rossmann-like Domain"/>
    <property type="match status" value="1"/>
</dbReference>
<accession>V5RI73</accession>
<dbReference type="KEGG" id="sapi:SAPIS_v1c03170"/>
<dbReference type="Pfam" id="PF00106">
    <property type="entry name" value="adh_short"/>
    <property type="match status" value="1"/>
</dbReference>
<gene>
    <name evidence="4" type="ORF">SAPIS_v1c03170</name>
</gene>
<evidence type="ECO:0000313" key="5">
    <source>
        <dbReference type="Proteomes" id="UP000018550"/>
    </source>
</evidence>
<dbReference type="CDD" id="cd05233">
    <property type="entry name" value="SDR_c"/>
    <property type="match status" value="1"/>
</dbReference>
<dbReference type="PRINTS" id="PR00081">
    <property type="entry name" value="GDHRDH"/>
</dbReference>